<dbReference type="InterPro" id="IPR002397">
    <property type="entry name" value="Cyt_P450_B"/>
</dbReference>
<name>A0A6I3J0Y2_9ACTN</name>
<keyword evidence="2" id="KW-0503">Monooxygenase</keyword>
<accession>A0A6I3J0Y2</accession>
<dbReference type="Proteomes" id="UP000433406">
    <property type="component" value="Unassembled WGS sequence"/>
</dbReference>
<keyword evidence="4" id="KW-1185">Reference proteome</keyword>
<dbReference type="PRINTS" id="PR00359">
    <property type="entry name" value="BP450"/>
</dbReference>
<dbReference type="InterPro" id="IPR017972">
    <property type="entry name" value="Cyt_P450_CS"/>
</dbReference>
<sequence>MTATDWNPDAWDAETDVYRELDAQRRTCPVPLGATRDGAAYYAALTHADVVAVTGDPRTFSSAERRLDDGTRRIPLEIDPPEHAQVRRLLQPYFRPDRLEALRPVIERHAREMTGDLLAHGTTADYMDVAGPFPARVLCALMNVPDEDWSRIKDWSMRSVTTAPVSDAERGDAGARLRDYVRDLVAERRVRPLPVEEDMTSGLLAARISDEPLDDDTVVGALQLMLVAGHLTTTLSLGIIVRRLAEDPALQQRLRDEPTLVGDAIEEILRVEPAVVANSNPRTVTAPVELGGLQLQPGDRVLPVWGAANRDETRFEDADQIVLGRGRSANVTFGRGIHLCIGAPVARLEMTIAVGALLDATEHFGLGETVEERATWRQQGPTRLDLALVPRQ</sequence>
<dbReference type="AlphaFoldDB" id="A0A6I3J0Y2"/>
<keyword evidence="2" id="KW-0479">Metal-binding</keyword>
<dbReference type="InterPro" id="IPR001128">
    <property type="entry name" value="Cyt_P450"/>
</dbReference>
<evidence type="ECO:0000313" key="4">
    <source>
        <dbReference type="Proteomes" id="UP000433406"/>
    </source>
</evidence>
<dbReference type="Gene3D" id="1.10.630.10">
    <property type="entry name" value="Cytochrome P450"/>
    <property type="match status" value="1"/>
</dbReference>
<dbReference type="PANTHER" id="PTHR46696:SF6">
    <property type="entry name" value="P450, PUTATIVE (EUROFUNG)-RELATED"/>
    <property type="match status" value="1"/>
</dbReference>
<protein>
    <submittedName>
        <fullName evidence="3">Cytochrome P450</fullName>
    </submittedName>
</protein>
<keyword evidence="2" id="KW-0349">Heme</keyword>
<organism evidence="3 4">
    <name type="scientific">Nocardioides marmotae</name>
    <dbReference type="NCBI Taxonomy" id="2663857"/>
    <lineage>
        <taxon>Bacteria</taxon>
        <taxon>Bacillati</taxon>
        <taxon>Actinomycetota</taxon>
        <taxon>Actinomycetes</taxon>
        <taxon>Propionibacteriales</taxon>
        <taxon>Nocardioidaceae</taxon>
        <taxon>Nocardioides</taxon>
    </lineage>
</organism>
<proteinExistence type="inferred from homology"/>
<dbReference type="EMBL" id="WLCI01000003">
    <property type="protein sequence ID" value="MTB93906.1"/>
    <property type="molecule type" value="Genomic_DNA"/>
</dbReference>
<keyword evidence="2" id="KW-0560">Oxidoreductase</keyword>
<evidence type="ECO:0000313" key="3">
    <source>
        <dbReference type="EMBL" id="MTB93906.1"/>
    </source>
</evidence>
<dbReference type="SUPFAM" id="SSF48264">
    <property type="entry name" value="Cytochrome P450"/>
    <property type="match status" value="1"/>
</dbReference>
<comment type="similarity">
    <text evidence="1 2">Belongs to the cytochrome P450 family.</text>
</comment>
<dbReference type="GO" id="GO:0016705">
    <property type="term" value="F:oxidoreductase activity, acting on paired donors, with incorporation or reduction of molecular oxygen"/>
    <property type="evidence" value="ECO:0007669"/>
    <property type="project" value="InterPro"/>
</dbReference>
<dbReference type="Pfam" id="PF00067">
    <property type="entry name" value="p450"/>
    <property type="match status" value="1"/>
</dbReference>
<gene>
    <name evidence="3" type="ORF">GGQ22_02315</name>
</gene>
<dbReference type="PANTHER" id="PTHR46696">
    <property type="entry name" value="P450, PUTATIVE (EUROFUNG)-RELATED"/>
    <property type="match status" value="1"/>
</dbReference>
<dbReference type="GO" id="GO:0020037">
    <property type="term" value="F:heme binding"/>
    <property type="evidence" value="ECO:0007669"/>
    <property type="project" value="InterPro"/>
</dbReference>
<dbReference type="RefSeq" id="WP_154613717.1">
    <property type="nucleotide sequence ID" value="NZ_CP053660.1"/>
</dbReference>
<evidence type="ECO:0000256" key="2">
    <source>
        <dbReference type="RuleBase" id="RU000461"/>
    </source>
</evidence>
<evidence type="ECO:0000256" key="1">
    <source>
        <dbReference type="ARBA" id="ARBA00010617"/>
    </source>
</evidence>
<dbReference type="GO" id="GO:0005506">
    <property type="term" value="F:iron ion binding"/>
    <property type="evidence" value="ECO:0007669"/>
    <property type="project" value="InterPro"/>
</dbReference>
<reference evidence="3 4" key="1">
    <citation type="submission" date="2019-10" db="EMBL/GenBank/DDBJ databases">
        <title>Nocardioides novel species isolated from the excrement of Marmot.</title>
        <authorList>
            <person name="Zhang G."/>
        </authorList>
    </citation>
    <scope>NUCLEOTIDE SEQUENCE [LARGE SCALE GENOMIC DNA]</scope>
    <source>
        <strain evidence="4">zg-579</strain>
    </source>
</reference>
<dbReference type="InterPro" id="IPR036396">
    <property type="entry name" value="Cyt_P450_sf"/>
</dbReference>
<comment type="caution">
    <text evidence="3">The sequence shown here is derived from an EMBL/GenBank/DDBJ whole genome shotgun (WGS) entry which is preliminary data.</text>
</comment>
<dbReference type="GO" id="GO:0004497">
    <property type="term" value="F:monooxygenase activity"/>
    <property type="evidence" value="ECO:0007669"/>
    <property type="project" value="UniProtKB-KW"/>
</dbReference>
<dbReference type="PROSITE" id="PS00086">
    <property type="entry name" value="CYTOCHROME_P450"/>
    <property type="match status" value="1"/>
</dbReference>
<keyword evidence="2" id="KW-0408">Iron</keyword>